<evidence type="ECO:0000313" key="1">
    <source>
        <dbReference type="EMBL" id="KLO10244.1"/>
    </source>
</evidence>
<dbReference type="AlphaFoldDB" id="A0A0H2REJ0"/>
<reference evidence="1 2" key="1">
    <citation type="submission" date="2015-04" db="EMBL/GenBank/DDBJ databases">
        <title>Complete genome sequence of Schizopora paradoxa KUC8140, a cosmopolitan wood degrader in East Asia.</title>
        <authorList>
            <consortium name="DOE Joint Genome Institute"/>
            <person name="Min B."/>
            <person name="Park H."/>
            <person name="Jang Y."/>
            <person name="Kim J.-J."/>
            <person name="Kim K.H."/>
            <person name="Pangilinan J."/>
            <person name="Lipzen A."/>
            <person name="Riley R."/>
            <person name="Grigoriev I.V."/>
            <person name="Spatafora J.W."/>
            <person name="Choi I.-G."/>
        </authorList>
    </citation>
    <scope>NUCLEOTIDE SEQUENCE [LARGE SCALE GENOMIC DNA]</scope>
    <source>
        <strain evidence="1 2">KUC8140</strain>
    </source>
</reference>
<name>A0A0H2REJ0_9AGAM</name>
<dbReference type="EMBL" id="KQ086032">
    <property type="protein sequence ID" value="KLO10244.1"/>
    <property type="molecule type" value="Genomic_DNA"/>
</dbReference>
<dbReference type="SUPFAM" id="SSF52047">
    <property type="entry name" value="RNI-like"/>
    <property type="match status" value="1"/>
</dbReference>
<organism evidence="1 2">
    <name type="scientific">Schizopora paradoxa</name>
    <dbReference type="NCBI Taxonomy" id="27342"/>
    <lineage>
        <taxon>Eukaryota</taxon>
        <taxon>Fungi</taxon>
        <taxon>Dikarya</taxon>
        <taxon>Basidiomycota</taxon>
        <taxon>Agaricomycotina</taxon>
        <taxon>Agaricomycetes</taxon>
        <taxon>Hymenochaetales</taxon>
        <taxon>Schizoporaceae</taxon>
        <taxon>Schizopora</taxon>
    </lineage>
</organism>
<dbReference type="InParanoid" id="A0A0H2REJ0"/>
<dbReference type="Proteomes" id="UP000053477">
    <property type="component" value="Unassembled WGS sequence"/>
</dbReference>
<proteinExistence type="predicted"/>
<evidence type="ECO:0008006" key="3">
    <source>
        <dbReference type="Google" id="ProtNLM"/>
    </source>
</evidence>
<sequence>MIDFGPLLDSVHTPNLDTLAIDTRSQIDLPEGQVGWHHLYEFLSHSRPPLTFLILHGMPTTTEEFIHCLVLVPRLQSLELDGRIFDDFVVSNLTWKPFESLRTTGYEEGNILPHLRALKMRDCPLSSSRERERLTLMLHSRLIYVVMAQTANDSDGWDGESMLRWGGPSSTLDEIQLSEHFEFWTGQVYSDADTKSLIDNPIIQSFIEKGLFSYNGAARNY</sequence>
<protein>
    <recommendedName>
        <fullName evidence="3">F-box domain-containing protein</fullName>
    </recommendedName>
</protein>
<gene>
    <name evidence="1" type="ORF">SCHPADRAFT_930663</name>
</gene>
<accession>A0A0H2REJ0</accession>
<evidence type="ECO:0000313" key="2">
    <source>
        <dbReference type="Proteomes" id="UP000053477"/>
    </source>
</evidence>
<keyword evidence="2" id="KW-1185">Reference proteome</keyword>